<feature type="chain" id="PRO_5019080886" evidence="7">
    <location>
        <begin position="20"/>
        <end position="515"/>
    </location>
</feature>
<proteinExistence type="inferred from homology"/>
<dbReference type="GeneID" id="39600587"/>
<keyword evidence="5 6" id="KW-0408">Iron</keyword>
<dbReference type="Pfam" id="PF00067">
    <property type="entry name" value="p450"/>
    <property type="match status" value="1"/>
</dbReference>
<sequence>MSGTISVGVILLIILLGSALYLYQKYDTPDPLEPPLIHSKVPVIGHVVAFIHYGIEYFSMQSSKCSLPIFTLKMLNNKVSVITSPDLVSAVKRNHRTLSFDPIFTSAAERLAGVQGSALELLRETASGGKGLGNEVVQAMHPSLLGDGLDHMNRRMIDVLNGSIDELALYPNRRIDLVEWCRNAMTIASTDAVYGPLNPYKSRTIQDAFWDVESNLSLLMINIAGWITARKARKGRELLVKSFIRYYQEHGHDDASPLAYARFKTQHDRGATLENIARLESVMGLGILSNTVPTGFWTIFDIYSRPALLEAIRDEIRQGALSVDSTGQHVLDLADIRNNCPLLLSSFQETLRLRSNSGQVRVVYEDTTLDDRLLLKKGSIIAVPAATINRNKPAWGSNVEEFDPWRFTKLGESADKRQKASAFLSFGISPSICPGRHFATGEILALVAMLILRFDISPVTGPWKEPKTNTKAVAASLSPPVESVDVTFSEREEFKGQKWIFRVTPGKGRFGLIIG</sequence>
<dbReference type="InterPro" id="IPR036396">
    <property type="entry name" value="Cyt_P450_sf"/>
</dbReference>
<keyword evidence="3 6" id="KW-0479">Metal-binding</keyword>
<keyword evidence="8" id="KW-0503">Monooxygenase</keyword>
<reference evidence="8 9" key="1">
    <citation type="journal article" date="2018" name="Front. Microbiol.">
        <title>Genomic and genetic insights into a cosmopolitan fungus, Paecilomyces variotii (Eurotiales).</title>
        <authorList>
            <person name="Urquhart A.S."/>
            <person name="Mondo S.J."/>
            <person name="Makela M.R."/>
            <person name="Hane J.K."/>
            <person name="Wiebenga A."/>
            <person name="He G."/>
            <person name="Mihaltcheva S."/>
            <person name="Pangilinan J."/>
            <person name="Lipzen A."/>
            <person name="Barry K."/>
            <person name="de Vries R.P."/>
            <person name="Grigoriev I.V."/>
            <person name="Idnurm A."/>
        </authorList>
    </citation>
    <scope>NUCLEOTIDE SEQUENCE [LARGE SCALE GENOMIC DNA]</scope>
    <source>
        <strain evidence="8 9">CBS 101075</strain>
    </source>
</reference>
<dbReference type="AlphaFoldDB" id="A0A443HML1"/>
<evidence type="ECO:0000256" key="6">
    <source>
        <dbReference type="PIRSR" id="PIRSR602403-1"/>
    </source>
</evidence>
<evidence type="ECO:0000313" key="8">
    <source>
        <dbReference type="EMBL" id="RWQ93049.1"/>
    </source>
</evidence>
<dbReference type="PRINTS" id="PR00465">
    <property type="entry name" value="EP450IV"/>
</dbReference>
<keyword evidence="6" id="KW-0349">Heme</keyword>
<dbReference type="RefSeq" id="XP_028482694.1">
    <property type="nucleotide sequence ID" value="XM_028631310.1"/>
</dbReference>
<feature type="binding site" description="axial binding residue" evidence="6">
    <location>
        <position position="433"/>
    </location>
    <ligand>
        <name>heme</name>
        <dbReference type="ChEBI" id="CHEBI:30413"/>
    </ligand>
    <ligandPart>
        <name>Fe</name>
        <dbReference type="ChEBI" id="CHEBI:18248"/>
    </ligandPart>
</feature>
<accession>A0A443HML1</accession>
<dbReference type="EMBL" id="RCNU01000011">
    <property type="protein sequence ID" value="RWQ93049.1"/>
    <property type="molecule type" value="Genomic_DNA"/>
</dbReference>
<comment type="caution">
    <text evidence="8">The sequence shown here is derived from an EMBL/GenBank/DDBJ whole genome shotgun (WGS) entry which is preliminary data.</text>
</comment>
<evidence type="ECO:0000256" key="4">
    <source>
        <dbReference type="ARBA" id="ARBA00023002"/>
    </source>
</evidence>
<evidence type="ECO:0000256" key="7">
    <source>
        <dbReference type="SAM" id="SignalP"/>
    </source>
</evidence>
<dbReference type="GO" id="GO:0020037">
    <property type="term" value="F:heme binding"/>
    <property type="evidence" value="ECO:0007669"/>
    <property type="project" value="InterPro"/>
</dbReference>
<feature type="signal peptide" evidence="7">
    <location>
        <begin position="1"/>
        <end position="19"/>
    </location>
</feature>
<evidence type="ECO:0000313" key="9">
    <source>
        <dbReference type="Proteomes" id="UP000283841"/>
    </source>
</evidence>
<dbReference type="PANTHER" id="PTHR47582:SF1">
    <property type="entry name" value="P450, PUTATIVE (EUROFUNG)-RELATED"/>
    <property type="match status" value="1"/>
</dbReference>
<dbReference type="PANTHER" id="PTHR47582">
    <property type="entry name" value="P450, PUTATIVE (EUROFUNG)-RELATED"/>
    <property type="match status" value="1"/>
</dbReference>
<dbReference type="Gene3D" id="1.10.630.10">
    <property type="entry name" value="Cytochrome P450"/>
    <property type="match status" value="1"/>
</dbReference>
<dbReference type="CDD" id="cd11040">
    <property type="entry name" value="CYP7_CYP8-like"/>
    <property type="match status" value="1"/>
</dbReference>
<dbReference type="VEuPathDB" id="FungiDB:C8Q69DRAFT_477310"/>
<protein>
    <submittedName>
        <fullName evidence="8">Cytochrome P450 monooxygenase</fullName>
    </submittedName>
</protein>
<evidence type="ECO:0000256" key="5">
    <source>
        <dbReference type="ARBA" id="ARBA00023004"/>
    </source>
</evidence>
<dbReference type="GO" id="GO:0004497">
    <property type="term" value="F:monooxygenase activity"/>
    <property type="evidence" value="ECO:0007669"/>
    <property type="project" value="UniProtKB-KW"/>
</dbReference>
<dbReference type="InterPro" id="IPR001128">
    <property type="entry name" value="Cyt_P450"/>
</dbReference>
<dbReference type="GO" id="GO:0016705">
    <property type="term" value="F:oxidoreductase activity, acting on paired donors, with incorporation or reduction of molecular oxygen"/>
    <property type="evidence" value="ECO:0007669"/>
    <property type="project" value="InterPro"/>
</dbReference>
<comment type="similarity">
    <text evidence="2">Belongs to the cytochrome P450 family.</text>
</comment>
<organism evidence="8 9">
    <name type="scientific">Byssochlamys spectabilis</name>
    <name type="common">Paecilomyces variotii</name>
    <dbReference type="NCBI Taxonomy" id="264951"/>
    <lineage>
        <taxon>Eukaryota</taxon>
        <taxon>Fungi</taxon>
        <taxon>Dikarya</taxon>
        <taxon>Ascomycota</taxon>
        <taxon>Pezizomycotina</taxon>
        <taxon>Eurotiomycetes</taxon>
        <taxon>Eurotiomycetidae</taxon>
        <taxon>Eurotiales</taxon>
        <taxon>Thermoascaceae</taxon>
        <taxon>Paecilomyces</taxon>
    </lineage>
</organism>
<dbReference type="Proteomes" id="UP000283841">
    <property type="component" value="Unassembled WGS sequence"/>
</dbReference>
<dbReference type="STRING" id="264951.A0A443HML1"/>
<evidence type="ECO:0000256" key="3">
    <source>
        <dbReference type="ARBA" id="ARBA00022723"/>
    </source>
</evidence>
<comment type="cofactor">
    <cofactor evidence="1 6">
        <name>heme</name>
        <dbReference type="ChEBI" id="CHEBI:30413"/>
    </cofactor>
</comment>
<evidence type="ECO:0000256" key="2">
    <source>
        <dbReference type="ARBA" id="ARBA00010617"/>
    </source>
</evidence>
<dbReference type="SUPFAM" id="SSF48264">
    <property type="entry name" value="Cytochrome P450"/>
    <property type="match status" value="1"/>
</dbReference>
<gene>
    <name evidence="8" type="ORF">C8Q69DRAFT_477310</name>
</gene>
<dbReference type="InterPro" id="IPR053007">
    <property type="entry name" value="CYP450_monoxygenase_sec-met"/>
</dbReference>
<keyword evidence="4" id="KW-0560">Oxidoreductase</keyword>
<dbReference type="InterPro" id="IPR002403">
    <property type="entry name" value="Cyt_P450_E_grp-IV"/>
</dbReference>
<keyword evidence="7" id="KW-0732">Signal</keyword>
<dbReference type="GO" id="GO:0005506">
    <property type="term" value="F:iron ion binding"/>
    <property type="evidence" value="ECO:0007669"/>
    <property type="project" value="InterPro"/>
</dbReference>
<evidence type="ECO:0000256" key="1">
    <source>
        <dbReference type="ARBA" id="ARBA00001971"/>
    </source>
</evidence>
<name>A0A443HML1_BYSSP</name>
<keyword evidence="9" id="KW-1185">Reference proteome</keyword>